<evidence type="ECO:0000313" key="3">
    <source>
        <dbReference type="Proteomes" id="UP001341840"/>
    </source>
</evidence>
<feature type="region of interest" description="Disordered" evidence="1">
    <location>
        <begin position="1"/>
        <end position="73"/>
    </location>
</feature>
<feature type="compositionally biased region" description="Basic residues" evidence="1">
    <location>
        <begin position="46"/>
        <end position="61"/>
    </location>
</feature>
<dbReference type="Proteomes" id="UP001341840">
    <property type="component" value="Unassembled WGS sequence"/>
</dbReference>
<gene>
    <name evidence="2" type="ORF">PIB30_113464</name>
</gene>
<proteinExistence type="predicted"/>
<feature type="non-terminal residue" evidence="2">
    <location>
        <position position="1"/>
    </location>
</feature>
<evidence type="ECO:0000313" key="2">
    <source>
        <dbReference type="EMBL" id="MED6142412.1"/>
    </source>
</evidence>
<name>A0ABU6T185_9FABA</name>
<accession>A0ABU6T185</accession>
<evidence type="ECO:0000256" key="1">
    <source>
        <dbReference type="SAM" id="MobiDB-lite"/>
    </source>
</evidence>
<sequence>KSEKETDLPCSKKQKSERERDLKNSKGLTGRLRRWRTTAAEPRNPKIARGKHPLWSHRPPKERKAGIHSHPAS</sequence>
<dbReference type="EMBL" id="JASCZI010069635">
    <property type="protein sequence ID" value="MED6142412.1"/>
    <property type="molecule type" value="Genomic_DNA"/>
</dbReference>
<feature type="compositionally biased region" description="Basic and acidic residues" evidence="1">
    <location>
        <begin position="14"/>
        <end position="24"/>
    </location>
</feature>
<reference evidence="2 3" key="1">
    <citation type="journal article" date="2023" name="Plants (Basel)">
        <title>Bridging the Gap: Combining Genomics and Transcriptomics Approaches to Understand Stylosanthes scabra, an Orphan Legume from the Brazilian Caatinga.</title>
        <authorList>
            <person name="Ferreira-Neto J.R.C."/>
            <person name="da Silva M.D."/>
            <person name="Binneck E."/>
            <person name="de Melo N.F."/>
            <person name="da Silva R.H."/>
            <person name="de Melo A.L.T.M."/>
            <person name="Pandolfi V."/>
            <person name="Bustamante F.O."/>
            <person name="Brasileiro-Vidal A.C."/>
            <person name="Benko-Iseppon A.M."/>
        </authorList>
    </citation>
    <scope>NUCLEOTIDE SEQUENCE [LARGE SCALE GENOMIC DNA]</scope>
    <source>
        <tissue evidence="2">Leaves</tissue>
    </source>
</reference>
<comment type="caution">
    <text evidence="2">The sequence shown here is derived from an EMBL/GenBank/DDBJ whole genome shotgun (WGS) entry which is preliminary data.</text>
</comment>
<keyword evidence="3" id="KW-1185">Reference proteome</keyword>
<organism evidence="2 3">
    <name type="scientific">Stylosanthes scabra</name>
    <dbReference type="NCBI Taxonomy" id="79078"/>
    <lineage>
        <taxon>Eukaryota</taxon>
        <taxon>Viridiplantae</taxon>
        <taxon>Streptophyta</taxon>
        <taxon>Embryophyta</taxon>
        <taxon>Tracheophyta</taxon>
        <taxon>Spermatophyta</taxon>
        <taxon>Magnoliopsida</taxon>
        <taxon>eudicotyledons</taxon>
        <taxon>Gunneridae</taxon>
        <taxon>Pentapetalae</taxon>
        <taxon>rosids</taxon>
        <taxon>fabids</taxon>
        <taxon>Fabales</taxon>
        <taxon>Fabaceae</taxon>
        <taxon>Papilionoideae</taxon>
        <taxon>50 kb inversion clade</taxon>
        <taxon>dalbergioids sensu lato</taxon>
        <taxon>Dalbergieae</taxon>
        <taxon>Pterocarpus clade</taxon>
        <taxon>Stylosanthes</taxon>
    </lineage>
</organism>
<protein>
    <submittedName>
        <fullName evidence="2">Uncharacterized protein</fullName>
    </submittedName>
</protein>